<dbReference type="Gene3D" id="3.30.420.40">
    <property type="match status" value="1"/>
</dbReference>
<name>A0ABC9U144_CLOSY</name>
<reference evidence="2 3" key="1">
    <citation type="submission" date="2013-07" db="EMBL/GenBank/DDBJ databases">
        <authorList>
            <person name="Weinstock G."/>
            <person name="Sodergren E."/>
            <person name="Wylie T."/>
            <person name="Fulton L."/>
            <person name="Fulton R."/>
            <person name="Fronick C."/>
            <person name="O'Laughlin M."/>
            <person name="Godfrey J."/>
            <person name="Miner T."/>
            <person name="Herter B."/>
            <person name="Appelbaum E."/>
            <person name="Cordes M."/>
            <person name="Lek S."/>
            <person name="Wollam A."/>
            <person name="Pepin K.H."/>
            <person name="Palsikar V.B."/>
            <person name="Mitreva M."/>
            <person name="Wilson R.K."/>
        </authorList>
    </citation>
    <scope>NUCLEOTIDE SEQUENCE [LARGE SCALE GENOMIC DNA]</scope>
    <source>
        <strain evidence="2 3">ATCC 14940</strain>
    </source>
</reference>
<gene>
    <name evidence="2" type="ORF">CLOSYM_01148</name>
</gene>
<dbReference type="SUPFAM" id="SSF53067">
    <property type="entry name" value="Actin-like ATPase domain"/>
    <property type="match status" value="2"/>
</dbReference>
<comment type="caution">
    <text evidence="2">The sequence shown here is derived from an EMBL/GenBank/DDBJ whole genome shotgun (WGS) entry which is preliminary data.</text>
</comment>
<dbReference type="InterPro" id="IPR043129">
    <property type="entry name" value="ATPase_NBD"/>
</dbReference>
<protein>
    <recommendedName>
        <fullName evidence="1">Actin homologue MreB-like C-terminal domain-containing protein</fullName>
    </recommendedName>
</protein>
<evidence type="ECO:0000313" key="2">
    <source>
        <dbReference type="EMBL" id="ERI79068.1"/>
    </source>
</evidence>
<dbReference type="RefSeq" id="WP_021641870.1">
    <property type="nucleotide sequence ID" value="NZ_KE992883.1"/>
</dbReference>
<dbReference type="EMBL" id="AWSU01000093">
    <property type="protein sequence ID" value="ERI79068.1"/>
    <property type="molecule type" value="Genomic_DNA"/>
</dbReference>
<sequence length="326" mass="37890">PRLKARGMEIYMVISVDTGNKQIKTEHFVFQSGLNEMDIMPPKLDTKVLEYNGKFYTPSNRRIAYMRDKTFDERYYILALMGVARELEDRLNRGIYRPVPNRPAGIELLVGLPPADFSGLYEKFENYFRRDEEPVSFRYGGREYLICYRDVVSYIQAYAAAIMYSKDMRLRQLAKVLIVDIGGFTLDYLLLRYGEPDTELFDSLEKGIIPLYNEIRNRVRKQYDILLEDSDIDLVIQEDSSPLSEEIKELVKSVVYEYVVNTLGIFREIGIDFNSITTIFVGGGSMLLTDVIKEVWIRYRGEYHIIADPLANAKGYKKLYLADHAY</sequence>
<evidence type="ECO:0000259" key="1">
    <source>
        <dbReference type="Pfam" id="PF21522"/>
    </source>
</evidence>
<organism evidence="2 3">
    <name type="scientific">[Clostridium] symbiosum ATCC 14940</name>
    <dbReference type="NCBI Taxonomy" id="411472"/>
    <lineage>
        <taxon>Bacteria</taxon>
        <taxon>Bacillati</taxon>
        <taxon>Bacillota</taxon>
        <taxon>Clostridia</taxon>
        <taxon>Lachnospirales</taxon>
        <taxon>Lachnospiraceae</taxon>
        <taxon>Otoolea</taxon>
    </lineage>
</organism>
<feature type="non-terminal residue" evidence="2">
    <location>
        <position position="1"/>
    </location>
</feature>
<dbReference type="AlphaFoldDB" id="A0ABC9U144"/>
<proteinExistence type="predicted"/>
<dbReference type="InterPro" id="IPR049067">
    <property type="entry name" value="MreB-like_C"/>
</dbReference>
<dbReference type="Pfam" id="PF21522">
    <property type="entry name" value="MreB-like_C"/>
    <property type="match status" value="1"/>
</dbReference>
<feature type="domain" description="Actin homologue MreB-like C-terminal" evidence="1">
    <location>
        <begin position="178"/>
        <end position="294"/>
    </location>
</feature>
<accession>A0ABC9U144</accession>
<dbReference type="Proteomes" id="UP000016491">
    <property type="component" value="Unassembled WGS sequence"/>
</dbReference>
<evidence type="ECO:0000313" key="3">
    <source>
        <dbReference type="Proteomes" id="UP000016491"/>
    </source>
</evidence>